<dbReference type="EMBL" id="BLKS01000001">
    <property type="protein sequence ID" value="GFG51576.1"/>
    <property type="molecule type" value="Genomic_DNA"/>
</dbReference>
<dbReference type="EMBL" id="PDCP01000210">
    <property type="protein sequence ID" value="PEG32896.1"/>
    <property type="molecule type" value="Genomic_DNA"/>
</dbReference>
<dbReference type="Proteomes" id="UP000465302">
    <property type="component" value="Unassembled WGS sequence"/>
</dbReference>
<reference evidence="3" key="3">
    <citation type="submission" date="2020-02" db="EMBL/GenBank/DDBJ databases">
        <authorList>
            <person name="Matsumoto Y."/>
            <person name="Motooka D."/>
            <person name="Nakamura S."/>
        </authorList>
    </citation>
    <scope>NUCLEOTIDE SEQUENCE</scope>
    <source>
        <strain evidence="3">JCM 6377</strain>
    </source>
</reference>
<feature type="region of interest" description="Disordered" evidence="2">
    <location>
        <begin position="115"/>
        <end position="172"/>
    </location>
</feature>
<comment type="caution">
    <text evidence="4">The sequence shown here is derived from an EMBL/GenBank/DDBJ whole genome shotgun (WGS) entry which is preliminary data.</text>
</comment>
<keyword evidence="1" id="KW-0175">Coiled coil</keyword>
<evidence type="ECO:0000313" key="4">
    <source>
        <dbReference type="EMBL" id="PEG32896.1"/>
    </source>
</evidence>
<protein>
    <submittedName>
        <fullName evidence="4">Uncharacterized protein</fullName>
    </submittedName>
</protein>
<dbReference type="AlphaFoldDB" id="A0A2A7MMJ8"/>
<accession>A0A2A7MMJ8</accession>
<organism evidence="4 5">
    <name type="scientific">Mycolicibacterium agri</name>
    <name type="common">Mycobacterium agri</name>
    <dbReference type="NCBI Taxonomy" id="36811"/>
    <lineage>
        <taxon>Bacteria</taxon>
        <taxon>Bacillati</taxon>
        <taxon>Actinomycetota</taxon>
        <taxon>Actinomycetes</taxon>
        <taxon>Mycobacteriales</taxon>
        <taxon>Mycobacteriaceae</taxon>
        <taxon>Mycolicibacterium</taxon>
    </lineage>
</organism>
<gene>
    <name evidence="4" type="ORF">CQY20_33800</name>
    <name evidence="3" type="ORF">MAGR_30170</name>
</gene>
<keyword evidence="5" id="KW-1185">Reference proteome</keyword>
<sequence>MEARRIANAEREAREQAIVRSLSEFLGELDKLDHAEQSAARSEETARAKAAEQIARIERELNERVERIRQASEDKAAVIRRAAGAAAQVMRANGETVASIAAQSGQTQARVRELLRLADSEDHNSAAGDQEPGQPSRPAEQDGQPSGGVATADGHQAAVSVEAGPVAEALSA</sequence>
<reference evidence="3 6" key="2">
    <citation type="journal article" date="2019" name="Emerg. Microbes Infect.">
        <title>Comprehensive subspecies identification of 175 nontuberculous mycobacteria species based on 7547 genomic profiles.</title>
        <authorList>
            <person name="Matsumoto Y."/>
            <person name="Kinjo T."/>
            <person name="Motooka D."/>
            <person name="Nabeya D."/>
            <person name="Jung N."/>
            <person name="Uechi K."/>
            <person name="Horii T."/>
            <person name="Iida T."/>
            <person name="Fujita J."/>
            <person name="Nakamura S."/>
        </authorList>
    </citation>
    <scope>NUCLEOTIDE SEQUENCE [LARGE SCALE GENOMIC DNA]</scope>
    <source>
        <strain evidence="3 6">JCM 6377</strain>
    </source>
</reference>
<reference evidence="4 5" key="1">
    <citation type="submission" date="2017-10" db="EMBL/GenBank/DDBJ databases">
        <title>The new phylogeny of genus Mycobacterium.</title>
        <authorList>
            <person name="Tortoli E."/>
            <person name="Trovato A."/>
            <person name="Cirillo D.M."/>
        </authorList>
    </citation>
    <scope>NUCLEOTIDE SEQUENCE [LARGE SCALE GENOMIC DNA]</scope>
    <source>
        <strain evidence="4 5">CCUG37673</strain>
    </source>
</reference>
<feature type="compositionally biased region" description="Basic and acidic residues" evidence="2">
    <location>
        <begin position="115"/>
        <end position="124"/>
    </location>
</feature>
<evidence type="ECO:0000256" key="1">
    <source>
        <dbReference type="SAM" id="Coils"/>
    </source>
</evidence>
<proteinExistence type="predicted"/>
<feature type="coiled-coil region" evidence="1">
    <location>
        <begin position="40"/>
        <end position="74"/>
    </location>
</feature>
<evidence type="ECO:0000256" key="2">
    <source>
        <dbReference type="SAM" id="MobiDB-lite"/>
    </source>
</evidence>
<name>A0A2A7MMJ8_MYCAG</name>
<dbReference type="Proteomes" id="UP000220914">
    <property type="component" value="Unassembled WGS sequence"/>
</dbReference>
<evidence type="ECO:0000313" key="3">
    <source>
        <dbReference type="EMBL" id="GFG51576.1"/>
    </source>
</evidence>
<evidence type="ECO:0000313" key="5">
    <source>
        <dbReference type="Proteomes" id="UP000220914"/>
    </source>
</evidence>
<evidence type="ECO:0000313" key="6">
    <source>
        <dbReference type="Proteomes" id="UP000465302"/>
    </source>
</evidence>
<dbReference type="OrthoDB" id="4630017at2"/>